<dbReference type="InterPro" id="IPR003644">
    <property type="entry name" value="Calx_beta"/>
</dbReference>
<reference evidence="8 9" key="1">
    <citation type="submission" date="2007-03" db="EMBL/GenBank/DDBJ databases">
        <title>Complete sequence of Shewanella loihica PV-4.</title>
        <authorList>
            <consortium name="US DOE Joint Genome Institute"/>
            <person name="Copeland A."/>
            <person name="Lucas S."/>
            <person name="Lapidus A."/>
            <person name="Barry K."/>
            <person name="Detter J.C."/>
            <person name="Glavina del Rio T."/>
            <person name="Hammon N."/>
            <person name="Israni S."/>
            <person name="Dalin E."/>
            <person name="Tice H."/>
            <person name="Pitluck S."/>
            <person name="Chain P."/>
            <person name="Malfatti S."/>
            <person name="Shin M."/>
            <person name="Vergez L."/>
            <person name="Schmutz J."/>
            <person name="Larimer F."/>
            <person name="Land M."/>
            <person name="Hauser L."/>
            <person name="Kyrpides N."/>
            <person name="Mikhailova N."/>
            <person name="Romine M.F."/>
            <person name="Serres G."/>
            <person name="Fredrickson J."/>
            <person name="Tiedje J."/>
            <person name="Richardson P."/>
        </authorList>
    </citation>
    <scope>NUCLEOTIDE SEQUENCE [LARGE SCALE GENOMIC DNA]</scope>
    <source>
        <strain evidence="9">ATCC BAA-1088 / PV-4</strain>
    </source>
</reference>
<feature type="region of interest" description="Disordered" evidence="5">
    <location>
        <begin position="793"/>
        <end position="813"/>
    </location>
</feature>
<evidence type="ECO:0000256" key="4">
    <source>
        <dbReference type="ARBA" id="ARBA00023065"/>
    </source>
</evidence>
<dbReference type="PANTHER" id="PTHR11878">
    <property type="entry name" value="SODIUM/CALCIUM EXCHANGER"/>
    <property type="match status" value="1"/>
</dbReference>
<protein>
    <submittedName>
        <fullName evidence="8">Na-Ca exchanger/integrin-beta4</fullName>
    </submittedName>
</protein>
<evidence type="ECO:0000256" key="5">
    <source>
        <dbReference type="SAM" id="MobiDB-lite"/>
    </source>
</evidence>
<evidence type="ECO:0000256" key="3">
    <source>
        <dbReference type="ARBA" id="ARBA00022837"/>
    </source>
</evidence>
<accession>A3QI05</accession>
<keyword evidence="1 6" id="KW-0732">Signal</keyword>
<evidence type="ECO:0000256" key="2">
    <source>
        <dbReference type="ARBA" id="ARBA00022737"/>
    </source>
</evidence>
<name>A3QI05_SHELP</name>
<dbReference type="InterPro" id="IPR038081">
    <property type="entry name" value="CalX-like_sf"/>
</dbReference>
<dbReference type="EMBL" id="CP000606">
    <property type="protein sequence ID" value="ABO25103.1"/>
    <property type="molecule type" value="Genomic_DNA"/>
</dbReference>
<keyword evidence="8" id="KW-0401">Integrin</keyword>
<dbReference type="eggNOG" id="COG3055">
    <property type="taxonomic scope" value="Bacteria"/>
</dbReference>
<keyword evidence="9" id="KW-1185">Reference proteome</keyword>
<dbReference type="STRING" id="323850.Shew_3237"/>
<proteinExistence type="predicted"/>
<keyword evidence="3" id="KW-0106">Calcium</keyword>
<dbReference type="SMART" id="SM00237">
    <property type="entry name" value="Calx_beta"/>
    <property type="match status" value="1"/>
</dbReference>
<dbReference type="RefSeq" id="WP_011867033.1">
    <property type="nucleotide sequence ID" value="NC_009092.1"/>
</dbReference>
<feature type="domain" description="Calx-beta" evidence="7">
    <location>
        <begin position="1366"/>
        <end position="1463"/>
    </location>
</feature>
<dbReference type="GO" id="GO:0030001">
    <property type="term" value="P:metal ion transport"/>
    <property type="evidence" value="ECO:0007669"/>
    <property type="project" value="TreeGrafter"/>
</dbReference>
<feature type="chain" id="PRO_5002657381" evidence="6">
    <location>
        <begin position="30"/>
        <end position="1512"/>
    </location>
</feature>
<organism evidence="8 9">
    <name type="scientific">Shewanella loihica (strain ATCC BAA-1088 / PV-4)</name>
    <dbReference type="NCBI Taxonomy" id="323850"/>
    <lineage>
        <taxon>Bacteria</taxon>
        <taxon>Pseudomonadati</taxon>
        <taxon>Pseudomonadota</taxon>
        <taxon>Gammaproteobacteria</taxon>
        <taxon>Alteromonadales</taxon>
        <taxon>Shewanellaceae</taxon>
        <taxon>Shewanella</taxon>
    </lineage>
</organism>
<dbReference type="PANTHER" id="PTHR11878:SF65">
    <property type="entry name" value="NA_CA-EXCHANGE PROTEIN, ISOFORM G"/>
    <property type="match status" value="1"/>
</dbReference>
<dbReference type="Pfam" id="PF03160">
    <property type="entry name" value="Calx-beta"/>
    <property type="match status" value="1"/>
</dbReference>
<dbReference type="HOGENOM" id="CLU_246178_0_0_6"/>
<dbReference type="Gene3D" id="2.60.120.200">
    <property type="match status" value="1"/>
</dbReference>
<dbReference type="Gene3D" id="2.60.40.2030">
    <property type="match status" value="1"/>
</dbReference>
<dbReference type="Proteomes" id="UP000001558">
    <property type="component" value="Chromosome"/>
</dbReference>
<feature type="signal peptide" evidence="6">
    <location>
        <begin position="1"/>
        <end position="29"/>
    </location>
</feature>
<dbReference type="SUPFAM" id="SSF63829">
    <property type="entry name" value="Calcium-dependent phosphotriesterase"/>
    <property type="match status" value="1"/>
</dbReference>
<keyword evidence="4" id="KW-0406">Ion transport</keyword>
<dbReference type="GO" id="GO:0007229">
    <property type="term" value="P:integrin-mediated signaling pathway"/>
    <property type="evidence" value="ECO:0007669"/>
    <property type="project" value="UniProtKB-KW"/>
</dbReference>
<evidence type="ECO:0000313" key="9">
    <source>
        <dbReference type="Proteomes" id="UP000001558"/>
    </source>
</evidence>
<dbReference type="GO" id="GO:0016020">
    <property type="term" value="C:membrane"/>
    <property type="evidence" value="ECO:0007669"/>
    <property type="project" value="InterPro"/>
</dbReference>
<dbReference type="InterPro" id="IPR008969">
    <property type="entry name" value="CarboxyPept-like_regulatory"/>
</dbReference>
<dbReference type="KEGG" id="slo:Shew_3237"/>
<dbReference type="Pfam" id="PF13620">
    <property type="entry name" value="CarboxypepD_reg"/>
    <property type="match status" value="1"/>
</dbReference>
<evidence type="ECO:0000313" key="8">
    <source>
        <dbReference type="EMBL" id="ABO25103.1"/>
    </source>
</evidence>
<sequence length="1512" mass="161799" precursor="true">MGIKKSTWQGCSSVGLAGLLATVSAFSCAASSPVVGESLNQASSTPLVKLANKMLVSNKLKFQPTAQTKLAKPSISASNQALMEAQYQEQMASAVALEQYSDTAVQAEPGSGAMPAPELNFDGLTRSGFDEAPMPDAAGDVGRDHYVQVVNMAFAVWDKEGNLLVDRTPMTEFWKRLGGVCGDPNANPAPAKPWESPTTEREPIVLYDQLADRWVVTQNAYVSGKESRQCFAVSKTSDPTGDWHLYEFELNGDKWHNGAQLGVWSDGYYLSANQHNKSDNSKAGTAAVVFERDKMLYGVPARSIYFDAPLTANLLPVDLDGKRAPAAGTPNYFLSLQDDKVHGSAQDEIQVWAFKADWNNPQNSQFSQVAALATEPFDINEACGNTCIEQDSWGGDSYNALKAYQDKLMYRAAFRQFGDHQSLVVNHTVDVGEQHFGVRWYEIRNLGAGAEIFQQGSYAPDVNHRWLASMAMDASGNIGMGFAISGEEMLPSVRYTGRLNGDPLGQISLAEQVLVDAEAAQVNSFDGHYGKRSMMTIDPTDDCSFWYTQEYGADHDFESMWATRIGKFSFPNCVADPTGMLHGVVTDSVTGLPLANAEVVAGPYSTVADEEGKYQLQLPVGDYQVSARAYGHTKASQGSVSVAKDADLERNVVLTEMPQVTISGKISDGSGHGWGVPGAISQNGELIPTMPIATDAIDGSFSVVGYEGWPVAITARAPGYQPETMDLVPGSDGVSGLAFNLAVDKQVCSALGYRKIDTNTASLVNFESPDFPPQGWTVVDAAGTGIVWKTNEQWERPNNTTGEGLAASIDSDKGGRKAYDSSLLTPIMSVAELGGFTTVRFKEGFRPSGDSALDMDISVDGGEWQTLHSANASEQGTVVNVDIGEALVGGSNFRLRWRYHNANEFAWDWWAQIDDVEFGLGCSMEQGGLAVGNITDANTQEAIAQAKVWLGDTQVATNTEGQYRLFESAGNQVISATQSGYGVSNSQLTVTDNKIAVQHLSLKAGMLEVDKPELAATVRSGKQSELSLTVKNVGSRGVNYRLGELAATVEGELENPVLEAELGFGESIEKSSLGLAVPYSATIDRNTGDLWVNNVKLFGGDNKLYRYSAEGKLIGEVIDFSAMLPENALVTDLAFNSRTGMLWQAALFADNCIHEIDPNKLMVTGKRICPGVGGISGLAYDPVSGDFIAGVSNKMSISYFNEDGEVHLTKDVGIAPAGLAYNSATGHLFISTNGPADPGSEKVDQALDIYTVDSHDDFRMIGALDVPGMSNYGQTGLDIDCDGNLRLVDIEGSKMFTVSSGETGVCDHKDVTWLDVSHTSGQLSVAGEQEVTFDVDTSDLAPGVHQVQLLLQSDTPYGTQAIPLSLTVEAKVPGAVGFKATSYEVNEADGSVTLMVERLGGVDGEVSVNYRAVDGTATAGEDFTLAEGTLIWADQDAAAKEIVVAISADDKEEATESFSLVLSSDDEQVAVSDNSIANVNIVDNTSSSKGGAGLQLLLGALLAFGWRRRVNR</sequence>
<keyword evidence="4" id="KW-0813">Transport</keyword>
<evidence type="ECO:0000259" key="7">
    <source>
        <dbReference type="SMART" id="SM00237"/>
    </source>
</evidence>
<dbReference type="eggNOG" id="COG3386">
    <property type="taxonomic scope" value="Bacteria"/>
</dbReference>
<dbReference type="SUPFAM" id="SSF141072">
    <property type="entry name" value="CalX-like"/>
    <property type="match status" value="1"/>
</dbReference>
<evidence type="ECO:0000256" key="1">
    <source>
        <dbReference type="ARBA" id="ARBA00022729"/>
    </source>
</evidence>
<gene>
    <name evidence="8" type="ordered locus">Shew_3237</name>
</gene>
<dbReference type="PROSITE" id="PS51257">
    <property type="entry name" value="PROKAR_LIPOPROTEIN"/>
    <property type="match status" value="1"/>
</dbReference>
<dbReference type="Gene3D" id="2.60.40.1120">
    <property type="entry name" value="Carboxypeptidase-like, regulatory domain"/>
    <property type="match status" value="2"/>
</dbReference>
<dbReference type="InterPro" id="IPR051171">
    <property type="entry name" value="CaCA"/>
</dbReference>
<dbReference type="OrthoDB" id="6244278at2"/>
<keyword evidence="2" id="KW-0677">Repeat</keyword>
<dbReference type="SUPFAM" id="SSF49464">
    <property type="entry name" value="Carboxypeptidase regulatory domain-like"/>
    <property type="match status" value="2"/>
</dbReference>
<evidence type="ECO:0000256" key="6">
    <source>
        <dbReference type="SAM" id="SignalP"/>
    </source>
</evidence>